<feature type="region of interest" description="Disordered" evidence="2">
    <location>
        <begin position="334"/>
        <end position="356"/>
    </location>
</feature>
<protein>
    <submittedName>
        <fullName evidence="4">Uncharacterized protein</fullName>
    </submittedName>
</protein>
<evidence type="ECO:0000256" key="3">
    <source>
        <dbReference type="SAM" id="Phobius"/>
    </source>
</evidence>
<feature type="transmembrane region" description="Helical" evidence="3">
    <location>
        <begin position="60"/>
        <end position="82"/>
    </location>
</feature>
<feature type="coiled-coil region" evidence="1">
    <location>
        <begin position="163"/>
        <end position="190"/>
    </location>
</feature>
<comment type="caution">
    <text evidence="4">The sequence shown here is derived from an EMBL/GenBank/DDBJ whole genome shotgun (WGS) entry which is preliminary data.</text>
</comment>
<feature type="compositionally biased region" description="Basic and acidic residues" evidence="2">
    <location>
        <begin position="215"/>
        <end position="232"/>
    </location>
</feature>
<evidence type="ECO:0000313" key="5">
    <source>
        <dbReference type="Proteomes" id="UP001432027"/>
    </source>
</evidence>
<feature type="transmembrane region" description="Helical" evidence="3">
    <location>
        <begin position="249"/>
        <end position="266"/>
    </location>
</feature>
<keyword evidence="3" id="KW-1133">Transmembrane helix</keyword>
<dbReference type="EMBL" id="BTSX01000003">
    <property type="protein sequence ID" value="GMS88104.1"/>
    <property type="molecule type" value="Genomic_DNA"/>
</dbReference>
<evidence type="ECO:0000256" key="1">
    <source>
        <dbReference type="SAM" id="Coils"/>
    </source>
</evidence>
<reference evidence="4" key="1">
    <citation type="submission" date="2023-10" db="EMBL/GenBank/DDBJ databases">
        <title>Genome assembly of Pristionchus species.</title>
        <authorList>
            <person name="Yoshida K."/>
            <person name="Sommer R.J."/>
        </authorList>
    </citation>
    <scope>NUCLEOTIDE SEQUENCE</scope>
    <source>
        <strain evidence="4">RS0144</strain>
    </source>
</reference>
<feature type="region of interest" description="Disordered" evidence="2">
    <location>
        <begin position="215"/>
        <end position="237"/>
    </location>
</feature>
<sequence>AELVLTDEEDDSFEKIDPQVVLDDSEEDKDRIVFLESELAMANSRLKQEEDKSRFFKKGFLALSAFGAIAPILVFVFLANGLGCPNHLQPSCEDYLTHESCPLSVPPAHLSVKMREACLRKYTEQLAIPLPNRESNRDPNEEMERLKKENKELEYSSHNYMGMEKLEKKIRGMEREYKRIERTMSDAMKVAFPNSDDIVERAFLNYLANVSATSKEDATQERQKFNSDEKLGKHQTPLSKHENFPICSTIIYAGVAIFLILPVYLIRPCKKHQVQEDNATQIDDQCDEESEKDIVQKKGNDITSQRLEDRLQLRDARKKMLRIVRLIKARKSPKKHIVEDQPREKEVTASHGKSKNACEGRQKTLVDFFPKKIEVKK</sequence>
<keyword evidence="3" id="KW-0812">Transmembrane</keyword>
<evidence type="ECO:0000256" key="2">
    <source>
        <dbReference type="SAM" id="MobiDB-lite"/>
    </source>
</evidence>
<keyword evidence="5" id="KW-1185">Reference proteome</keyword>
<dbReference type="Proteomes" id="UP001432027">
    <property type="component" value="Unassembled WGS sequence"/>
</dbReference>
<feature type="non-terminal residue" evidence="4">
    <location>
        <position position="1"/>
    </location>
</feature>
<keyword evidence="1" id="KW-0175">Coiled coil</keyword>
<feature type="compositionally biased region" description="Basic and acidic residues" evidence="2">
    <location>
        <begin position="336"/>
        <end position="348"/>
    </location>
</feature>
<name>A0AAV5T6F4_9BILA</name>
<gene>
    <name evidence="4" type="ORF">PENTCL1PPCAC_10279</name>
</gene>
<evidence type="ECO:0000313" key="4">
    <source>
        <dbReference type="EMBL" id="GMS88104.1"/>
    </source>
</evidence>
<accession>A0AAV5T6F4</accession>
<keyword evidence="3" id="KW-0472">Membrane</keyword>
<dbReference type="AlphaFoldDB" id="A0AAV5T6F4"/>
<proteinExistence type="predicted"/>
<organism evidence="4 5">
    <name type="scientific">Pristionchus entomophagus</name>
    <dbReference type="NCBI Taxonomy" id="358040"/>
    <lineage>
        <taxon>Eukaryota</taxon>
        <taxon>Metazoa</taxon>
        <taxon>Ecdysozoa</taxon>
        <taxon>Nematoda</taxon>
        <taxon>Chromadorea</taxon>
        <taxon>Rhabditida</taxon>
        <taxon>Rhabditina</taxon>
        <taxon>Diplogasteromorpha</taxon>
        <taxon>Diplogasteroidea</taxon>
        <taxon>Neodiplogasteridae</taxon>
        <taxon>Pristionchus</taxon>
    </lineage>
</organism>